<feature type="transmembrane region" description="Helical" evidence="7">
    <location>
        <begin position="20"/>
        <end position="42"/>
    </location>
</feature>
<dbReference type="Pfam" id="PF01618">
    <property type="entry name" value="MotA_ExbB"/>
    <property type="match status" value="1"/>
</dbReference>
<comment type="similarity">
    <text evidence="6">Belongs to the exbB/tolQ family.</text>
</comment>
<proteinExistence type="inferred from homology"/>
<organism evidence="9 10">
    <name type="scientific">Pseudidiomarina planktonica</name>
    <dbReference type="NCBI Taxonomy" id="1323738"/>
    <lineage>
        <taxon>Bacteria</taxon>
        <taxon>Pseudomonadati</taxon>
        <taxon>Pseudomonadota</taxon>
        <taxon>Gammaproteobacteria</taxon>
        <taxon>Alteromonadales</taxon>
        <taxon>Idiomarinaceae</taxon>
        <taxon>Pseudidiomarina</taxon>
    </lineage>
</organism>
<keyword evidence="4 7" id="KW-1133">Transmembrane helix</keyword>
<dbReference type="GO" id="GO:0005886">
    <property type="term" value="C:plasma membrane"/>
    <property type="evidence" value="ECO:0007669"/>
    <property type="project" value="UniProtKB-SubCell"/>
</dbReference>
<keyword evidence="5 7" id="KW-0472">Membrane</keyword>
<keyword evidence="6" id="KW-0813">Transport</keyword>
<protein>
    <submittedName>
        <fullName evidence="9">Outer membrane transport energization protein ExbB</fullName>
    </submittedName>
</protein>
<dbReference type="GO" id="GO:0017038">
    <property type="term" value="P:protein import"/>
    <property type="evidence" value="ECO:0007669"/>
    <property type="project" value="TreeGrafter"/>
</dbReference>
<evidence type="ECO:0000313" key="10">
    <source>
        <dbReference type="Proteomes" id="UP000194450"/>
    </source>
</evidence>
<evidence type="ECO:0000259" key="8">
    <source>
        <dbReference type="Pfam" id="PF01618"/>
    </source>
</evidence>
<keyword evidence="3 7" id="KW-0812">Transmembrane</keyword>
<evidence type="ECO:0000256" key="2">
    <source>
        <dbReference type="ARBA" id="ARBA00022475"/>
    </source>
</evidence>
<dbReference type="Proteomes" id="UP000194450">
    <property type="component" value="Unassembled WGS sequence"/>
</dbReference>
<evidence type="ECO:0000313" key="9">
    <source>
        <dbReference type="EMBL" id="SMQ80445.1"/>
    </source>
</evidence>
<reference evidence="10" key="1">
    <citation type="submission" date="2017-04" db="EMBL/GenBank/DDBJ databases">
        <authorList>
            <person name="Varghese N."/>
            <person name="Submissions S."/>
        </authorList>
    </citation>
    <scope>NUCLEOTIDE SEQUENCE [LARGE SCALE GENOMIC DNA]</scope>
</reference>
<feature type="domain" description="MotA/TolQ/ExbB proton channel" evidence="8">
    <location>
        <begin position="49"/>
        <end position="167"/>
    </location>
</feature>
<dbReference type="EMBL" id="FXWH01000003">
    <property type="protein sequence ID" value="SMQ80445.1"/>
    <property type="molecule type" value="Genomic_DNA"/>
</dbReference>
<dbReference type="RefSeq" id="WP_086435336.1">
    <property type="nucleotide sequence ID" value="NZ_FXWH01000003.1"/>
</dbReference>
<dbReference type="InterPro" id="IPR002898">
    <property type="entry name" value="MotA_ExbB_proton_chnl"/>
</dbReference>
<keyword evidence="6" id="KW-0653">Protein transport</keyword>
<dbReference type="OrthoDB" id="4045at2"/>
<dbReference type="PANTHER" id="PTHR30625">
    <property type="entry name" value="PROTEIN TOLQ"/>
    <property type="match status" value="1"/>
</dbReference>
<evidence type="ECO:0000256" key="1">
    <source>
        <dbReference type="ARBA" id="ARBA00004651"/>
    </source>
</evidence>
<gene>
    <name evidence="9" type="ORF">SAMN06297229_2204</name>
</gene>
<evidence type="ECO:0000256" key="6">
    <source>
        <dbReference type="RuleBase" id="RU004057"/>
    </source>
</evidence>
<sequence length="175" mass="19334">MLFVAEFLNAIQDFIETGGQVLVVIGILIFVMWLMILERIFYYLKGHRQQMKQAVRDWNSRSDKSSWNAEQIRQAMISRVSLGLGGNIPIIQALVALCPLLGLMGTVTGMIEVFDVMAVAGTGNARSMAAGVSKATIPTMAGMVGALSGVFAATWLQRTARRERRKLKDHLLLEH</sequence>
<feature type="transmembrane region" description="Helical" evidence="7">
    <location>
        <begin position="135"/>
        <end position="156"/>
    </location>
</feature>
<feature type="transmembrane region" description="Helical" evidence="7">
    <location>
        <begin position="82"/>
        <end position="104"/>
    </location>
</feature>
<keyword evidence="10" id="KW-1185">Reference proteome</keyword>
<dbReference type="InterPro" id="IPR050790">
    <property type="entry name" value="ExbB/TolQ_transport"/>
</dbReference>
<evidence type="ECO:0000256" key="4">
    <source>
        <dbReference type="ARBA" id="ARBA00022989"/>
    </source>
</evidence>
<keyword evidence="2" id="KW-1003">Cell membrane</keyword>
<dbReference type="AlphaFoldDB" id="A0A1Y6FZE1"/>
<name>A0A1Y6FZE1_9GAMM</name>
<evidence type="ECO:0000256" key="7">
    <source>
        <dbReference type="SAM" id="Phobius"/>
    </source>
</evidence>
<evidence type="ECO:0000256" key="3">
    <source>
        <dbReference type="ARBA" id="ARBA00022692"/>
    </source>
</evidence>
<comment type="subcellular location">
    <subcellularLocation>
        <location evidence="1">Cell membrane</location>
        <topology evidence="1">Multi-pass membrane protein</topology>
    </subcellularLocation>
    <subcellularLocation>
        <location evidence="6">Membrane</location>
        <topology evidence="6">Multi-pass membrane protein</topology>
    </subcellularLocation>
</comment>
<evidence type="ECO:0000256" key="5">
    <source>
        <dbReference type="ARBA" id="ARBA00023136"/>
    </source>
</evidence>
<dbReference type="PANTHER" id="PTHR30625:SF18">
    <property type="entry name" value="TONB2 ENERGY TRANSDUCTION SYSTEM INNER MEMBRANE COMPONENT EXBB"/>
    <property type="match status" value="1"/>
</dbReference>
<accession>A0A1Y6FZE1</accession>